<dbReference type="PANTHER" id="PTHR10625">
    <property type="entry name" value="HISTONE DEACETYLASE HDAC1-RELATED"/>
    <property type="match status" value="1"/>
</dbReference>
<feature type="domain" description="Histone deacetylase" evidence="1">
    <location>
        <begin position="2"/>
        <end position="73"/>
    </location>
</feature>
<dbReference type="GO" id="GO:0004407">
    <property type="term" value="F:histone deacetylase activity"/>
    <property type="evidence" value="ECO:0007669"/>
    <property type="project" value="TreeGrafter"/>
</dbReference>
<dbReference type="EMBL" id="AIMB01000008">
    <property type="protein sequence ID" value="EJF89396.1"/>
    <property type="molecule type" value="Genomic_DNA"/>
</dbReference>
<dbReference type="InterPro" id="IPR037138">
    <property type="entry name" value="His_deacetylse_dom_sf"/>
</dbReference>
<dbReference type="PANTHER" id="PTHR10625:SF10">
    <property type="entry name" value="HISTONE DEACETYLASE HDAC1"/>
    <property type="match status" value="1"/>
</dbReference>
<evidence type="ECO:0000313" key="3">
    <source>
        <dbReference type="Proteomes" id="UP000008952"/>
    </source>
</evidence>
<name>J0QU42_9HYPH</name>
<dbReference type="InterPro" id="IPR023696">
    <property type="entry name" value="Ureohydrolase_dom_sf"/>
</dbReference>
<dbReference type="SUPFAM" id="SSF52768">
    <property type="entry name" value="Arginase/deacetylase"/>
    <property type="match status" value="1"/>
</dbReference>
<dbReference type="STRING" id="1094558.ME5_01947"/>
<dbReference type="InterPro" id="IPR023801">
    <property type="entry name" value="His_deacetylse_dom"/>
</dbReference>
<dbReference type="PATRIC" id="fig|1094558.3.peg.2088"/>
<evidence type="ECO:0000313" key="2">
    <source>
        <dbReference type="EMBL" id="EJF89396.1"/>
    </source>
</evidence>
<dbReference type="OrthoDB" id="9808367at2"/>
<dbReference type="Gene3D" id="3.40.800.20">
    <property type="entry name" value="Histone deacetylase domain"/>
    <property type="match status" value="1"/>
</dbReference>
<protein>
    <recommendedName>
        <fullName evidence="1">Histone deacetylase domain-containing protein</fullName>
    </recommendedName>
</protein>
<gene>
    <name evidence="2" type="ORF">ME5_01947</name>
</gene>
<comment type="caution">
    <text evidence="2">The sequence shown here is derived from an EMBL/GenBank/DDBJ whole genome shotgun (WGS) entry which is preliminary data.</text>
</comment>
<proteinExistence type="predicted"/>
<dbReference type="HOGENOM" id="CLU_2520881_0_0_5"/>
<dbReference type="Pfam" id="PF00850">
    <property type="entry name" value="Hist_deacetyl"/>
    <property type="match status" value="1"/>
</dbReference>
<organism evidence="2 3">
    <name type="scientific">Bartonella tamiae Th239</name>
    <dbReference type="NCBI Taxonomy" id="1094558"/>
    <lineage>
        <taxon>Bacteria</taxon>
        <taxon>Pseudomonadati</taxon>
        <taxon>Pseudomonadota</taxon>
        <taxon>Alphaproteobacteria</taxon>
        <taxon>Hyphomicrobiales</taxon>
        <taxon>Bartonellaceae</taxon>
        <taxon>Bartonella</taxon>
    </lineage>
</organism>
<accession>J0QU42</accession>
<sequence>MSALSEIFVPAIRQFKPELNIVASGYDANAYDPLARILLYSDTYRQMTKLVRDIAEELCDNKLVLVHEGGYSEFYVPFCGLVTI</sequence>
<dbReference type="eggNOG" id="COG0123">
    <property type="taxonomic scope" value="Bacteria"/>
</dbReference>
<evidence type="ECO:0000259" key="1">
    <source>
        <dbReference type="Pfam" id="PF00850"/>
    </source>
</evidence>
<dbReference type="AlphaFoldDB" id="J0QU42"/>
<dbReference type="Proteomes" id="UP000008952">
    <property type="component" value="Unassembled WGS sequence"/>
</dbReference>
<reference evidence="2 3" key="1">
    <citation type="submission" date="2012-03" db="EMBL/GenBank/DDBJ databases">
        <title>The Genome Sequence of Bartonella tamiae Th239.</title>
        <authorList>
            <consortium name="The Broad Institute Genome Sequencing Platform"/>
            <consortium name="The Broad Institute Genome Sequencing Center for Infectious Disease"/>
            <person name="Feldgarden M."/>
            <person name="Kirby J."/>
            <person name="Kosoy M."/>
            <person name="Birtles R."/>
            <person name="Probert W.S."/>
            <person name="Chiaraviglio L."/>
            <person name="Young S.K."/>
            <person name="Zeng Q."/>
            <person name="Gargeya S."/>
            <person name="Fitzgerald M."/>
            <person name="Haas B."/>
            <person name="Abouelleil A."/>
            <person name="Alvarado L."/>
            <person name="Arachchi H.M."/>
            <person name="Berlin A."/>
            <person name="Chapman S.B."/>
            <person name="Gearin G."/>
            <person name="Goldberg J."/>
            <person name="Griggs A."/>
            <person name="Gujja S."/>
            <person name="Hansen M."/>
            <person name="Heiman D."/>
            <person name="Howarth C."/>
            <person name="Larimer J."/>
            <person name="Lui A."/>
            <person name="MacDonald P.J.P."/>
            <person name="McCowen C."/>
            <person name="Montmayeur A."/>
            <person name="Murphy C."/>
            <person name="Neiman D."/>
            <person name="Pearson M."/>
            <person name="Priest M."/>
            <person name="Roberts A."/>
            <person name="Saif S."/>
            <person name="Shea T."/>
            <person name="Sisk P."/>
            <person name="Stolte C."/>
            <person name="Sykes S."/>
            <person name="Wortman J."/>
            <person name="Nusbaum C."/>
            <person name="Birren B."/>
        </authorList>
    </citation>
    <scope>NUCLEOTIDE SEQUENCE [LARGE SCALE GENOMIC DNA]</scope>
    <source>
        <strain evidence="2 3">Th239</strain>
    </source>
</reference>
<dbReference type="GO" id="GO:0040029">
    <property type="term" value="P:epigenetic regulation of gene expression"/>
    <property type="evidence" value="ECO:0007669"/>
    <property type="project" value="TreeGrafter"/>
</dbReference>
<keyword evidence="3" id="KW-1185">Reference proteome</keyword>